<protein>
    <submittedName>
        <fullName evidence="1">Uncharacterized protein</fullName>
    </submittedName>
</protein>
<evidence type="ECO:0000313" key="1">
    <source>
        <dbReference type="EMBL" id="KAK7545357.1"/>
    </source>
</evidence>
<keyword evidence="2" id="KW-1185">Reference proteome</keyword>
<dbReference type="EMBL" id="JBBPDW010000018">
    <property type="protein sequence ID" value="KAK7545357.1"/>
    <property type="molecule type" value="Genomic_DNA"/>
</dbReference>
<dbReference type="Proteomes" id="UP001365128">
    <property type="component" value="Unassembled WGS sequence"/>
</dbReference>
<name>A0ABR1MDH0_9PEZI</name>
<sequence length="214" mass="24030">MQLAIPGKMMDARAWGEVVRREIGTKGEELWFSSVPRSLPLCDHLTQITAAVPSHDWLSLVPWSRHCYCVEPAFHHHHHLAASRCRATHHRCTHQPHVPEEYSQSHTTYSLDKSRDIYRHAGNHRQLGNRRFSNIQQTLRGARISATKRSSPPTSQCFLSKAVAKGSRQSLPCHLLWIAGRRAVPPLILRCSGNSVPAALACPDLCPPRSLNPP</sequence>
<comment type="caution">
    <text evidence="1">The sequence shown here is derived from an EMBL/GenBank/DDBJ whole genome shotgun (WGS) entry which is preliminary data.</text>
</comment>
<gene>
    <name evidence="1" type="ORF">IWX46DRAFT_117956</name>
</gene>
<proteinExistence type="predicted"/>
<reference evidence="1 2" key="1">
    <citation type="submission" date="2024-04" db="EMBL/GenBank/DDBJ databases">
        <title>Phyllosticta paracitricarpa is synonymous to the EU quarantine fungus P. citricarpa based on phylogenomic analyses.</title>
        <authorList>
            <consortium name="Lawrence Berkeley National Laboratory"/>
            <person name="Van Ingen-Buijs V.A."/>
            <person name="Van Westerhoven A.C."/>
            <person name="Haridas S."/>
            <person name="Skiadas P."/>
            <person name="Martin F."/>
            <person name="Groenewald J.Z."/>
            <person name="Crous P.W."/>
            <person name="Seidl M.F."/>
        </authorList>
    </citation>
    <scope>NUCLEOTIDE SEQUENCE [LARGE SCALE GENOMIC DNA]</scope>
    <source>
        <strain evidence="1 2">CBS 122670</strain>
    </source>
</reference>
<evidence type="ECO:0000313" key="2">
    <source>
        <dbReference type="Proteomes" id="UP001365128"/>
    </source>
</evidence>
<organism evidence="1 2">
    <name type="scientific">Phyllosticta citricarpa</name>
    <dbReference type="NCBI Taxonomy" id="55181"/>
    <lineage>
        <taxon>Eukaryota</taxon>
        <taxon>Fungi</taxon>
        <taxon>Dikarya</taxon>
        <taxon>Ascomycota</taxon>
        <taxon>Pezizomycotina</taxon>
        <taxon>Dothideomycetes</taxon>
        <taxon>Dothideomycetes incertae sedis</taxon>
        <taxon>Botryosphaeriales</taxon>
        <taxon>Phyllostictaceae</taxon>
        <taxon>Phyllosticta</taxon>
    </lineage>
</organism>
<accession>A0ABR1MDH0</accession>